<dbReference type="SUPFAM" id="SSF54523">
    <property type="entry name" value="Pili subunits"/>
    <property type="match status" value="1"/>
</dbReference>
<evidence type="ECO:0000313" key="1">
    <source>
        <dbReference type="EMBL" id="SFV53427.1"/>
    </source>
</evidence>
<proteinExistence type="predicted"/>
<dbReference type="InterPro" id="IPR045584">
    <property type="entry name" value="Pilin-like"/>
</dbReference>
<sequence>MIELIFVIVIIGILAAVAIPKMAATRDDAAATTCVHEIGQFLSEATSSYTKVGGTKFNNRVISKITNTPVGVTDGNNGFSSADAALSVSAKNNGKKDGGIAEQVTFKLQGSVFDKTDATKAKSFTL</sequence>
<gene>
    <name evidence="1" type="ORF">MNB_SV-9-884</name>
</gene>
<dbReference type="AlphaFoldDB" id="A0A1W1BIT2"/>
<dbReference type="EMBL" id="FPHG01000018">
    <property type="protein sequence ID" value="SFV53427.1"/>
    <property type="molecule type" value="Genomic_DNA"/>
</dbReference>
<organism evidence="1">
    <name type="scientific">hydrothermal vent metagenome</name>
    <dbReference type="NCBI Taxonomy" id="652676"/>
    <lineage>
        <taxon>unclassified sequences</taxon>
        <taxon>metagenomes</taxon>
        <taxon>ecological metagenomes</taxon>
    </lineage>
</organism>
<accession>A0A1W1BIT2</accession>
<name>A0A1W1BIT2_9ZZZZ</name>
<evidence type="ECO:0008006" key="2">
    <source>
        <dbReference type="Google" id="ProtNLM"/>
    </source>
</evidence>
<reference evidence="1" key="1">
    <citation type="submission" date="2016-10" db="EMBL/GenBank/DDBJ databases">
        <authorList>
            <person name="de Groot N.N."/>
        </authorList>
    </citation>
    <scope>NUCLEOTIDE SEQUENCE</scope>
</reference>
<dbReference type="Gene3D" id="3.30.700.10">
    <property type="entry name" value="Glycoprotein, Type 4 Pilin"/>
    <property type="match status" value="1"/>
</dbReference>
<protein>
    <recommendedName>
        <fullName evidence="2">Type II secretion envelope pseudopilin protein (PulG,guides folded protein to PulD in outer membrane)</fullName>
    </recommendedName>
</protein>